<dbReference type="Gene3D" id="3.10.350.10">
    <property type="entry name" value="LysM domain"/>
    <property type="match status" value="1"/>
</dbReference>
<dbReference type="PROSITE" id="PS51782">
    <property type="entry name" value="LYSM"/>
    <property type="match status" value="1"/>
</dbReference>
<dbReference type="Proteomes" id="UP000530424">
    <property type="component" value="Unassembled WGS sequence"/>
</dbReference>
<dbReference type="InterPro" id="IPR036779">
    <property type="entry name" value="LysM_dom_sf"/>
</dbReference>
<dbReference type="PANTHER" id="PTHR34700">
    <property type="entry name" value="POTASSIUM BINDING PROTEIN KBP"/>
    <property type="match status" value="1"/>
</dbReference>
<keyword evidence="2" id="KW-0812">Transmembrane</keyword>
<gene>
    <name evidence="4" type="ORF">HNR19_001170</name>
</gene>
<organism evidence="4 5">
    <name type="scientific">Nocardioides thalensis</name>
    <dbReference type="NCBI Taxonomy" id="1914755"/>
    <lineage>
        <taxon>Bacteria</taxon>
        <taxon>Bacillati</taxon>
        <taxon>Actinomycetota</taxon>
        <taxon>Actinomycetes</taxon>
        <taxon>Propionibacteriales</taxon>
        <taxon>Nocardioidaceae</taxon>
        <taxon>Nocardioides</taxon>
    </lineage>
</organism>
<feature type="transmembrane region" description="Helical" evidence="2">
    <location>
        <begin position="47"/>
        <end position="69"/>
    </location>
</feature>
<dbReference type="Pfam" id="PF01476">
    <property type="entry name" value="LysM"/>
    <property type="match status" value="1"/>
</dbReference>
<feature type="compositionally biased region" description="Basic and acidic residues" evidence="1">
    <location>
        <begin position="147"/>
        <end position="156"/>
    </location>
</feature>
<reference evidence="4 5" key="1">
    <citation type="submission" date="2020-07" db="EMBL/GenBank/DDBJ databases">
        <title>Sequencing the genomes of 1000 actinobacteria strains.</title>
        <authorList>
            <person name="Klenk H.-P."/>
        </authorList>
    </citation>
    <scope>NUCLEOTIDE SEQUENCE [LARGE SCALE GENOMIC DNA]</scope>
    <source>
        <strain evidence="4 5">DSM 103833</strain>
    </source>
</reference>
<evidence type="ECO:0000313" key="5">
    <source>
        <dbReference type="Proteomes" id="UP000530424"/>
    </source>
</evidence>
<keyword evidence="5" id="KW-1185">Reference proteome</keyword>
<feature type="region of interest" description="Disordered" evidence="1">
    <location>
        <begin position="206"/>
        <end position="231"/>
    </location>
</feature>
<keyword evidence="2" id="KW-0472">Membrane</keyword>
<dbReference type="SMART" id="SM00257">
    <property type="entry name" value="LysM"/>
    <property type="match status" value="1"/>
</dbReference>
<dbReference type="InterPro" id="IPR018392">
    <property type="entry name" value="LysM"/>
</dbReference>
<dbReference type="InterPro" id="IPR052196">
    <property type="entry name" value="Bact_Kbp"/>
</dbReference>
<keyword evidence="2" id="KW-1133">Transmembrane helix</keyword>
<comment type="caution">
    <text evidence="4">The sequence shown here is derived from an EMBL/GenBank/DDBJ whole genome shotgun (WGS) entry which is preliminary data.</text>
</comment>
<evidence type="ECO:0000259" key="3">
    <source>
        <dbReference type="PROSITE" id="PS51782"/>
    </source>
</evidence>
<dbReference type="PANTHER" id="PTHR34700:SF4">
    <property type="entry name" value="PHAGE-LIKE ELEMENT PBSX PROTEIN XKDP"/>
    <property type="match status" value="1"/>
</dbReference>
<feature type="region of interest" description="Disordered" evidence="1">
    <location>
        <begin position="114"/>
        <end position="159"/>
    </location>
</feature>
<dbReference type="RefSeq" id="WP_218910163.1">
    <property type="nucleotide sequence ID" value="NZ_JACCFP010000001.1"/>
</dbReference>
<evidence type="ECO:0000256" key="2">
    <source>
        <dbReference type="SAM" id="Phobius"/>
    </source>
</evidence>
<evidence type="ECO:0000313" key="4">
    <source>
        <dbReference type="EMBL" id="NYJ00472.1"/>
    </source>
</evidence>
<dbReference type="CDD" id="cd00118">
    <property type="entry name" value="LysM"/>
    <property type="match status" value="1"/>
</dbReference>
<dbReference type="AlphaFoldDB" id="A0A853C171"/>
<name>A0A853C171_9ACTN</name>
<feature type="compositionally biased region" description="Pro residues" evidence="1">
    <location>
        <begin position="221"/>
        <end position="231"/>
    </location>
</feature>
<dbReference type="EMBL" id="JACCFP010000001">
    <property type="protein sequence ID" value="NYJ00472.1"/>
    <property type="molecule type" value="Genomic_DNA"/>
</dbReference>
<feature type="domain" description="LysM" evidence="3">
    <location>
        <begin position="163"/>
        <end position="220"/>
    </location>
</feature>
<accession>A0A853C171</accession>
<proteinExistence type="predicted"/>
<evidence type="ECO:0000256" key="1">
    <source>
        <dbReference type="SAM" id="MobiDB-lite"/>
    </source>
</evidence>
<feature type="compositionally biased region" description="Low complexity" evidence="1">
    <location>
        <begin position="114"/>
        <end position="125"/>
    </location>
</feature>
<sequence length="231" mass="23228">MYHSSRWAPRARAATLWTAVTAAALALARLAATTIPGALGPAPEPAFADLLVAGSAAAAALATGWLWVITTAVAVDVLRAGAGAGAAAAVGPVRRALLAACGVAVLVAAQPAAADTGPDAPAPAGSRGGHPLTGLPLPDRATGGDGSRIEERDRSRAAPHLTATVRVRPGDSLWAIARSALGPDATTAEVAAHWPRLYRANRRVIGDDPDLIHPGQRLDVPPRPTPPGGTS</sequence>
<protein>
    <recommendedName>
        <fullName evidence="3">LysM domain-containing protein</fullName>
    </recommendedName>
</protein>